<name>A0A397IKJ0_9GLOM</name>
<evidence type="ECO:0000313" key="3">
    <source>
        <dbReference type="Proteomes" id="UP000266861"/>
    </source>
</evidence>
<evidence type="ECO:0000256" key="1">
    <source>
        <dbReference type="SAM" id="MobiDB-lite"/>
    </source>
</evidence>
<proteinExistence type="predicted"/>
<accession>A0A397IKJ0</accession>
<sequence>MKQLWDANPDSRPNACKLNKKSNKNEVHRKDIHFSCYLIVIVFAAQAPSNIPTTTGGPLNAN</sequence>
<comment type="caution">
    <text evidence="2">The sequence shown here is derived from an EMBL/GenBank/DDBJ whole genome shotgun (WGS) entry which is preliminary data.</text>
</comment>
<reference evidence="2 3" key="1">
    <citation type="submission" date="2018-08" db="EMBL/GenBank/DDBJ databases">
        <title>Genome and evolution of the arbuscular mycorrhizal fungus Diversispora epigaea (formerly Glomus versiforme) and its bacterial endosymbionts.</title>
        <authorList>
            <person name="Sun X."/>
            <person name="Fei Z."/>
            <person name="Harrison M."/>
        </authorList>
    </citation>
    <scope>NUCLEOTIDE SEQUENCE [LARGE SCALE GENOMIC DNA]</scope>
    <source>
        <strain evidence="2 3">IT104</strain>
    </source>
</reference>
<dbReference type="EMBL" id="PQFF01000215">
    <property type="protein sequence ID" value="RHZ73220.1"/>
    <property type="molecule type" value="Genomic_DNA"/>
</dbReference>
<dbReference type="AlphaFoldDB" id="A0A397IKJ0"/>
<dbReference type="Proteomes" id="UP000266861">
    <property type="component" value="Unassembled WGS sequence"/>
</dbReference>
<evidence type="ECO:0000313" key="2">
    <source>
        <dbReference type="EMBL" id="RHZ73220.1"/>
    </source>
</evidence>
<gene>
    <name evidence="2" type="ORF">Glove_232g217</name>
</gene>
<protein>
    <submittedName>
        <fullName evidence="2">Uncharacterized protein</fullName>
    </submittedName>
</protein>
<feature type="region of interest" description="Disordered" evidence="1">
    <location>
        <begin position="1"/>
        <end position="23"/>
    </location>
</feature>
<organism evidence="2 3">
    <name type="scientific">Diversispora epigaea</name>
    <dbReference type="NCBI Taxonomy" id="1348612"/>
    <lineage>
        <taxon>Eukaryota</taxon>
        <taxon>Fungi</taxon>
        <taxon>Fungi incertae sedis</taxon>
        <taxon>Mucoromycota</taxon>
        <taxon>Glomeromycotina</taxon>
        <taxon>Glomeromycetes</taxon>
        <taxon>Diversisporales</taxon>
        <taxon>Diversisporaceae</taxon>
        <taxon>Diversispora</taxon>
    </lineage>
</organism>
<keyword evidence="3" id="KW-1185">Reference proteome</keyword>